<organism evidence="1 2">
    <name type="scientific">Pisum sativum</name>
    <name type="common">Garden pea</name>
    <name type="synonym">Lathyrus oleraceus</name>
    <dbReference type="NCBI Taxonomy" id="3888"/>
    <lineage>
        <taxon>Eukaryota</taxon>
        <taxon>Viridiplantae</taxon>
        <taxon>Streptophyta</taxon>
        <taxon>Embryophyta</taxon>
        <taxon>Tracheophyta</taxon>
        <taxon>Spermatophyta</taxon>
        <taxon>Magnoliopsida</taxon>
        <taxon>eudicotyledons</taxon>
        <taxon>Gunneridae</taxon>
        <taxon>Pentapetalae</taxon>
        <taxon>rosids</taxon>
        <taxon>fabids</taxon>
        <taxon>Fabales</taxon>
        <taxon>Fabaceae</taxon>
        <taxon>Papilionoideae</taxon>
        <taxon>50 kb inversion clade</taxon>
        <taxon>NPAAA clade</taxon>
        <taxon>Hologalegina</taxon>
        <taxon>IRL clade</taxon>
        <taxon>Fabeae</taxon>
        <taxon>Lathyrus</taxon>
    </lineage>
</organism>
<name>A0A9D4VYZ4_PEA</name>
<comment type="caution">
    <text evidence="1">The sequence shown here is derived from an EMBL/GenBank/DDBJ whole genome shotgun (WGS) entry which is preliminary data.</text>
</comment>
<proteinExistence type="predicted"/>
<keyword evidence="2" id="KW-1185">Reference proteome</keyword>
<gene>
    <name evidence="1" type="ORF">KIW84_076703</name>
</gene>
<dbReference type="Proteomes" id="UP001058974">
    <property type="component" value="Chromosome 7"/>
</dbReference>
<sequence length="146" mass="16226">MARAHERWKDDEHDMISMGIIVHKAFNGATTYPWGYVELMVSVGDGKDIQTINSQFLIVPCRNVCNYILGRPFAATLDLVGLSMHLKLECHNLQGEPTTINVNLKGVKRIYQALWKDQGGGVVVEINVASITGYLSRMGIRPPRSG</sequence>
<evidence type="ECO:0000313" key="2">
    <source>
        <dbReference type="Proteomes" id="UP001058974"/>
    </source>
</evidence>
<evidence type="ECO:0000313" key="1">
    <source>
        <dbReference type="EMBL" id="KAI5392013.1"/>
    </source>
</evidence>
<reference evidence="1 2" key="1">
    <citation type="journal article" date="2022" name="Nat. Genet.">
        <title>Improved pea reference genome and pan-genome highlight genomic features and evolutionary characteristics.</title>
        <authorList>
            <person name="Yang T."/>
            <person name="Liu R."/>
            <person name="Luo Y."/>
            <person name="Hu S."/>
            <person name="Wang D."/>
            <person name="Wang C."/>
            <person name="Pandey M.K."/>
            <person name="Ge S."/>
            <person name="Xu Q."/>
            <person name="Li N."/>
            <person name="Li G."/>
            <person name="Huang Y."/>
            <person name="Saxena R.K."/>
            <person name="Ji Y."/>
            <person name="Li M."/>
            <person name="Yan X."/>
            <person name="He Y."/>
            <person name="Liu Y."/>
            <person name="Wang X."/>
            <person name="Xiang C."/>
            <person name="Varshney R.K."/>
            <person name="Ding H."/>
            <person name="Gao S."/>
            <person name="Zong X."/>
        </authorList>
    </citation>
    <scope>NUCLEOTIDE SEQUENCE [LARGE SCALE GENOMIC DNA]</scope>
    <source>
        <strain evidence="1 2">cv. Zhongwan 6</strain>
    </source>
</reference>
<dbReference type="EMBL" id="JAMSHJ010000007">
    <property type="protein sequence ID" value="KAI5392013.1"/>
    <property type="molecule type" value="Genomic_DNA"/>
</dbReference>
<dbReference type="Gramene" id="Psat07G0670300-T1">
    <property type="protein sequence ID" value="KAI5392013.1"/>
    <property type="gene ID" value="KIW84_076703"/>
</dbReference>
<accession>A0A9D4VYZ4</accession>
<protein>
    <submittedName>
        <fullName evidence="1">Uncharacterized protein</fullName>
    </submittedName>
</protein>
<dbReference type="AlphaFoldDB" id="A0A9D4VYZ4"/>